<evidence type="ECO:0000313" key="3">
    <source>
        <dbReference type="Proteomes" id="UP000472727"/>
    </source>
</evidence>
<dbReference type="AlphaFoldDB" id="A0A7C8UCB5"/>
<sequence>MENVYAEQFKQLWEGAFEMYKKETGRDLRNDDRLRKLGSVDDLMENLDRSADNFSEFRRKREKFRHNFMKVLGPVIGITNFIKDLLPGTPGVVASPILAAVSYLVEVGGKVSQAYDYIEGVFSELEEFSSRLEDYMTGGFDKRLEGKITAILTFFIKVIG</sequence>
<dbReference type="InterPro" id="IPR031350">
    <property type="entry name" value="Goodbye_dom"/>
</dbReference>
<evidence type="ECO:0000259" key="1">
    <source>
        <dbReference type="Pfam" id="PF17109"/>
    </source>
</evidence>
<gene>
    <name evidence="2" type="ORF">TWF106_005255</name>
</gene>
<name>A0A7C8UCB5_ORBOL</name>
<proteinExistence type="predicted"/>
<organism evidence="2 3">
    <name type="scientific">Orbilia oligospora</name>
    <name type="common">Nematode-trapping fungus</name>
    <name type="synonym">Arthrobotrys oligospora</name>
    <dbReference type="NCBI Taxonomy" id="2813651"/>
    <lineage>
        <taxon>Eukaryota</taxon>
        <taxon>Fungi</taxon>
        <taxon>Dikarya</taxon>
        <taxon>Ascomycota</taxon>
        <taxon>Pezizomycotina</taxon>
        <taxon>Orbiliomycetes</taxon>
        <taxon>Orbiliales</taxon>
        <taxon>Orbiliaceae</taxon>
        <taxon>Orbilia</taxon>
    </lineage>
</organism>
<protein>
    <recommendedName>
        <fullName evidence="1">Fungal STAND N-terminal Goodbye domain-containing protein</fullName>
    </recommendedName>
</protein>
<feature type="domain" description="Fungal STAND N-terminal Goodbye" evidence="1">
    <location>
        <begin position="13"/>
        <end position="135"/>
    </location>
</feature>
<reference evidence="2 3" key="1">
    <citation type="submission" date="2019-06" db="EMBL/GenBank/DDBJ databases">
        <authorList>
            <person name="Palmer J.M."/>
        </authorList>
    </citation>
    <scope>NUCLEOTIDE SEQUENCE [LARGE SCALE GENOMIC DNA]</scope>
    <source>
        <strain evidence="2 3">TWF106</strain>
    </source>
</reference>
<dbReference type="Pfam" id="PF17109">
    <property type="entry name" value="Goodbye"/>
    <property type="match status" value="1"/>
</dbReference>
<dbReference type="Proteomes" id="UP000472727">
    <property type="component" value="Unassembled WGS sequence"/>
</dbReference>
<accession>A0A7C8UCB5</accession>
<feature type="non-terminal residue" evidence="2">
    <location>
        <position position="160"/>
    </location>
</feature>
<dbReference type="EMBL" id="WIWS01000239">
    <property type="protein sequence ID" value="KAF3196160.1"/>
    <property type="molecule type" value="Genomic_DNA"/>
</dbReference>
<comment type="caution">
    <text evidence="2">The sequence shown here is derived from an EMBL/GenBank/DDBJ whole genome shotgun (WGS) entry which is preliminary data.</text>
</comment>
<evidence type="ECO:0000313" key="2">
    <source>
        <dbReference type="EMBL" id="KAF3196160.1"/>
    </source>
</evidence>